<proteinExistence type="predicted"/>
<comment type="caution">
    <text evidence="1">The sequence shown here is derived from an EMBL/GenBank/DDBJ whole genome shotgun (WGS) entry which is preliminary data.</text>
</comment>
<evidence type="ECO:0000313" key="2">
    <source>
        <dbReference type="Proteomes" id="UP000032142"/>
    </source>
</evidence>
<sequence>MSQNMIKYHLIELSLFNTQIGSYVPVSPRTNIFLNHIIHLPVEPFGIEFRYSRITIDKYLYHEP</sequence>
<dbReference type="EMBL" id="JRRC01191667">
    <property type="protein sequence ID" value="KHG01425.1"/>
    <property type="molecule type" value="Genomic_DNA"/>
</dbReference>
<name>A0A0B0MKY7_GOSAR</name>
<gene>
    <name evidence="1" type="ORF">F383_20928</name>
</gene>
<dbReference type="Proteomes" id="UP000032142">
    <property type="component" value="Unassembled WGS sequence"/>
</dbReference>
<reference evidence="2" key="1">
    <citation type="submission" date="2014-09" db="EMBL/GenBank/DDBJ databases">
        <authorList>
            <person name="Mudge J."/>
            <person name="Ramaraj T."/>
            <person name="Lindquist I.E."/>
            <person name="Bharti A.K."/>
            <person name="Sundararajan A."/>
            <person name="Cameron C.T."/>
            <person name="Woodward J.E."/>
            <person name="May G.D."/>
            <person name="Brubaker C."/>
            <person name="Broadhvest J."/>
            <person name="Wilkins T.A."/>
        </authorList>
    </citation>
    <scope>NUCLEOTIDE SEQUENCE</scope>
    <source>
        <strain evidence="2">cv. AKA8401</strain>
    </source>
</reference>
<evidence type="ECO:0000313" key="1">
    <source>
        <dbReference type="EMBL" id="KHG01425.1"/>
    </source>
</evidence>
<protein>
    <submittedName>
        <fullName evidence="1">Hisactophilin-2</fullName>
    </submittedName>
</protein>
<accession>A0A0B0MKY7</accession>
<organism evidence="1 2">
    <name type="scientific">Gossypium arboreum</name>
    <name type="common">Tree cotton</name>
    <name type="synonym">Gossypium nanking</name>
    <dbReference type="NCBI Taxonomy" id="29729"/>
    <lineage>
        <taxon>Eukaryota</taxon>
        <taxon>Viridiplantae</taxon>
        <taxon>Streptophyta</taxon>
        <taxon>Embryophyta</taxon>
        <taxon>Tracheophyta</taxon>
        <taxon>Spermatophyta</taxon>
        <taxon>Magnoliopsida</taxon>
        <taxon>eudicotyledons</taxon>
        <taxon>Gunneridae</taxon>
        <taxon>Pentapetalae</taxon>
        <taxon>rosids</taxon>
        <taxon>malvids</taxon>
        <taxon>Malvales</taxon>
        <taxon>Malvaceae</taxon>
        <taxon>Malvoideae</taxon>
        <taxon>Gossypium</taxon>
    </lineage>
</organism>
<keyword evidence="2" id="KW-1185">Reference proteome</keyword>
<dbReference type="AlphaFoldDB" id="A0A0B0MKY7"/>